<comment type="caution">
    <text evidence="2">The sequence shown here is derived from an EMBL/GenBank/DDBJ whole genome shotgun (WGS) entry which is preliminary data.</text>
</comment>
<evidence type="ECO:0000256" key="1">
    <source>
        <dbReference type="SAM" id="Coils"/>
    </source>
</evidence>
<feature type="coiled-coil region" evidence="1">
    <location>
        <begin position="5"/>
        <end position="56"/>
    </location>
</feature>
<organism evidence="2 3">
    <name type="scientific">Albula glossodonta</name>
    <name type="common">roundjaw bonefish</name>
    <dbReference type="NCBI Taxonomy" id="121402"/>
    <lineage>
        <taxon>Eukaryota</taxon>
        <taxon>Metazoa</taxon>
        <taxon>Chordata</taxon>
        <taxon>Craniata</taxon>
        <taxon>Vertebrata</taxon>
        <taxon>Euteleostomi</taxon>
        <taxon>Actinopterygii</taxon>
        <taxon>Neopterygii</taxon>
        <taxon>Teleostei</taxon>
        <taxon>Albuliformes</taxon>
        <taxon>Albulidae</taxon>
        <taxon>Albula</taxon>
    </lineage>
</organism>
<reference evidence="2" key="1">
    <citation type="thesis" date="2021" institute="BYU ScholarsArchive" country="Provo, UT, USA">
        <title>Applications of and Algorithms for Genome Assembly and Genomic Analyses with an Emphasis on Marine Teleosts.</title>
        <authorList>
            <person name="Pickett B.D."/>
        </authorList>
    </citation>
    <scope>NUCLEOTIDE SEQUENCE</scope>
    <source>
        <strain evidence="2">HI-2016</strain>
    </source>
</reference>
<dbReference type="AlphaFoldDB" id="A0A8T2PN96"/>
<keyword evidence="1" id="KW-0175">Coiled coil</keyword>
<evidence type="ECO:0000313" key="3">
    <source>
        <dbReference type="Proteomes" id="UP000824540"/>
    </source>
</evidence>
<protein>
    <submittedName>
        <fullName evidence="2">Uncharacterized protein</fullName>
    </submittedName>
</protein>
<dbReference type="PANTHER" id="PTHR47140:SF1">
    <property type="entry name" value="MAP3K7 C-TERMINAL-LIKE PROTEIN"/>
    <property type="match status" value="1"/>
</dbReference>
<sequence>MAKEFHEVKNEIALLEDRKKELIAELVEDEKASSEIARLEEEFRVLTEENRTLVTVHSQRSQQLETLRVLSQKRPGSS</sequence>
<dbReference type="GO" id="GO:0005634">
    <property type="term" value="C:nucleus"/>
    <property type="evidence" value="ECO:0007669"/>
    <property type="project" value="TreeGrafter"/>
</dbReference>
<dbReference type="OrthoDB" id="8866809at2759"/>
<dbReference type="PANTHER" id="PTHR47140">
    <property type="entry name" value="MAP3K7 C-TERMINAL-LIKE PROTEIN"/>
    <property type="match status" value="1"/>
</dbReference>
<gene>
    <name evidence="2" type="ORF">JZ751_023008</name>
</gene>
<dbReference type="Proteomes" id="UP000824540">
    <property type="component" value="Unassembled WGS sequence"/>
</dbReference>
<keyword evidence="3" id="KW-1185">Reference proteome</keyword>
<proteinExistence type="predicted"/>
<evidence type="ECO:0000313" key="2">
    <source>
        <dbReference type="EMBL" id="KAG9351757.1"/>
    </source>
</evidence>
<accession>A0A8T2PN96</accession>
<dbReference type="InterPro" id="IPR042800">
    <property type="entry name" value="Map3k7cl"/>
</dbReference>
<dbReference type="EMBL" id="JAFBMS010000006">
    <property type="protein sequence ID" value="KAG9351757.1"/>
    <property type="molecule type" value="Genomic_DNA"/>
</dbReference>
<dbReference type="GO" id="GO:0005829">
    <property type="term" value="C:cytosol"/>
    <property type="evidence" value="ECO:0007669"/>
    <property type="project" value="TreeGrafter"/>
</dbReference>
<name>A0A8T2PN96_9TELE</name>